<keyword evidence="5" id="KW-1185">Reference proteome</keyword>
<sequence>MNMKKLCQRLSVAFVLLTIINASSAYAFKVSFDKHTLASTALAADAPSLPYKTPAELRSETKNRQKLARKKARMKRFLNSRIGKWLVKRAIKKQERRQKRQAKRYERKKQRWLAKGKDVTKLKKHKRRGNVKTGLLLVIIGALFFFALGKLSPFDIIGIVLASLGLLLILLYLLT</sequence>
<evidence type="ECO:0000256" key="1">
    <source>
        <dbReference type="SAM" id="Coils"/>
    </source>
</evidence>
<reference evidence="4 5" key="1">
    <citation type="submission" date="2007-01" db="EMBL/GenBank/DDBJ databases">
        <authorList>
            <person name="Haygood M."/>
            <person name="Podell S."/>
            <person name="Anderson C."/>
            <person name="Hopkinson B."/>
            <person name="Roe K."/>
            <person name="Barbeau K."/>
            <person name="Gaasterland T."/>
            <person name="Ferriera S."/>
            <person name="Johnson J."/>
            <person name="Kravitz S."/>
            <person name="Beeson K."/>
            <person name="Sutton G."/>
            <person name="Rogers Y.-H."/>
            <person name="Friedman R."/>
            <person name="Frazier M."/>
            <person name="Venter J.C."/>
        </authorList>
    </citation>
    <scope>NUCLEOTIDE SEQUENCE [LARGE SCALE GENOMIC DNA]</scope>
    <source>
        <strain evidence="4 5">ATCC 23134</strain>
    </source>
</reference>
<evidence type="ECO:0000256" key="2">
    <source>
        <dbReference type="SAM" id="Phobius"/>
    </source>
</evidence>
<keyword evidence="3" id="KW-0732">Signal</keyword>
<gene>
    <name evidence="4" type="ORF">M23134_02233</name>
</gene>
<dbReference type="EMBL" id="AAWS01000018">
    <property type="protein sequence ID" value="EAY28123.1"/>
    <property type="molecule type" value="Genomic_DNA"/>
</dbReference>
<keyword evidence="2" id="KW-0812">Transmembrane</keyword>
<name>A1ZNL2_MICM2</name>
<dbReference type="Proteomes" id="UP000004095">
    <property type="component" value="Unassembled WGS sequence"/>
</dbReference>
<evidence type="ECO:0000313" key="4">
    <source>
        <dbReference type="EMBL" id="EAY28123.1"/>
    </source>
</evidence>
<keyword evidence="2" id="KW-0472">Membrane</keyword>
<feature type="coiled-coil region" evidence="1">
    <location>
        <begin position="88"/>
        <end position="115"/>
    </location>
</feature>
<accession>A1ZNL2</accession>
<dbReference type="AlphaFoldDB" id="A1ZNL2"/>
<feature type="signal peptide" evidence="3">
    <location>
        <begin position="1"/>
        <end position="27"/>
    </location>
</feature>
<keyword evidence="1" id="KW-0175">Coiled coil</keyword>
<keyword evidence="2" id="KW-1133">Transmembrane helix</keyword>
<comment type="caution">
    <text evidence="4">The sequence shown here is derived from an EMBL/GenBank/DDBJ whole genome shotgun (WGS) entry which is preliminary data.</text>
</comment>
<organism evidence="4 5">
    <name type="scientific">Microscilla marina ATCC 23134</name>
    <dbReference type="NCBI Taxonomy" id="313606"/>
    <lineage>
        <taxon>Bacteria</taxon>
        <taxon>Pseudomonadati</taxon>
        <taxon>Bacteroidota</taxon>
        <taxon>Cytophagia</taxon>
        <taxon>Cytophagales</taxon>
        <taxon>Microscillaceae</taxon>
        <taxon>Microscilla</taxon>
    </lineage>
</organism>
<proteinExistence type="predicted"/>
<evidence type="ECO:0000256" key="3">
    <source>
        <dbReference type="SAM" id="SignalP"/>
    </source>
</evidence>
<feature type="chain" id="PRO_5002641554" evidence="3">
    <location>
        <begin position="28"/>
        <end position="175"/>
    </location>
</feature>
<feature type="transmembrane region" description="Helical" evidence="2">
    <location>
        <begin position="156"/>
        <end position="174"/>
    </location>
</feature>
<feature type="transmembrane region" description="Helical" evidence="2">
    <location>
        <begin position="131"/>
        <end position="149"/>
    </location>
</feature>
<protein>
    <submittedName>
        <fullName evidence="4">Uncharacterized protein</fullName>
    </submittedName>
</protein>
<evidence type="ECO:0000313" key="5">
    <source>
        <dbReference type="Proteomes" id="UP000004095"/>
    </source>
</evidence>